<keyword evidence="6 10" id="KW-0472">Membrane</keyword>
<evidence type="ECO:0000256" key="2">
    <source>
        <dbReference type="ARBA" id="ARBA00022448"/>
    </source>
</evidence>
<keyword evidence="5 10" id="KW-1133">Transmembrane helix</keyword>
<dbReference type="OrthoDB" id="9808638at2"/>
<protein>
    <recommendedName>
        <fullName evidence="8">Guanidinium exporter</fullName>
    </recommendedName>
</protein>
<evidence type="ECO:0000256" key="1">
    <source>
        <dbReference type="ARBA" id="ARBA00004651"/>
    </source>
</evidence>
<dbReference type="FunFam" id="1.10.3730.20:FF:000001">
    <property type="entry name" value="Quaternary ammonium compound resistance transporter SugE"/>
    <property type="match status" value="1"/>
</dbReference>
<evidence type="ECO:0000256" key="4">
    <source>
        <dbReference type="ARBA" id="ARBA00022692"/>
    </source>
</evidence>
<dbReference type="SUPFAM" id="SSF103481">
    <property type="entry name" value="Multidrug resistance efflux transporter EmrE"/>
    <property type="match status" value="1"/>
</dbReference>
<keyword evidence="11" id="KW-0614">Plasmid</keyword>
<sequence>MSTDWILLVLAGLLETAWPVGLQRSQGFSRLWPSVWTAAAIIASVGLLGLAMRTLPAGTAYAVWAGIGVAGTALLDIVVLGQPFSWSRGAFIALILIGVMGLKAQTSPA</sequence>
<reference evidence="11 12" key="1">
    <citation type="submission" date="2018-05" db="EMBL/GenBank/DDBJ databases">
        <title>complete genome sequence of Aquabacterium olei NBRC 110486.</title>
        <authorList>
            <person name="Tang B."/>
            <person name="Chang J."/>
            <person name="Zhang L."/>
            <person name="Yang H."/>
        </authorList>
    </citation>
    <scope>NUCLEOTIDE SEQUENCE [LARGE SCALE GENOMIC DNA]</scope>
    <source>
        <strain evidence="11 12">NBRC 110486</strain>
        <plasmid evidence="12">Plasmid ptb101</plasmid>
    </source>
</reference>
<evidence type="ECO:0000256" key="8">
    <source>
        <dbReference type="ARBA" id="ARBA00039168"/>
    </source>
</evidence>
<dbReference type="PANTHER" id="PTHR30561:SF0">
    <property type="entry name" value="GUANIDINIUM EXPORTER"/>
    <property type="match status" value="1"/>
</dbReference>
<evidence type="ECO:0000256" key="9">
    <source>
        <dbReference type="RuleBase" id="RU003942"/>
    </source>
</evidence>
<evidence type="ECO:0000313" key="11">
    <source>
        <dbReference type="EMBL" id="AWI55383.1"/>
    </source>
</evidence>
<dbReference type="RefSeq" id="WP_109038497.1">
    <property type="nucleotide sequence ID" value="NZ_CP029211.1"/>
</dbReference>
<dbReference type="Gene3D" id="1.10.3730.20">
    <property type="match status" value="1"/>
</dbReference>
<dbReference type="InterPro" id="IPR000390">
    <property type="entry name" value="Small_drug/metabolite_transptr"/>
</dbReference>
<dbReference type="Pfam" id="PF00893">
    <property type="entry name" value="Multi_Drug_Res"/>
    <property type="match status" value="1"/>
</dbReference>
<dbReference type="Proteomes" id="UP000244892">
    <property type="component" value="Plasmid pTB101"/>
</dbReference>
<dbReference type="KEGG" id="aon:DEH84_17455"/>
<accession>A0A2U8FWH5</accession>
<dbReference type="InterPro" id="IPR045324">
    <property type="entry name" value="Small_multidrug_res"/>
</dbReference>
<feature type="transmembrane region" description="Helical" evidence="10">
    <location>
        <begin position="35"/>
        <end position="52"/>
    </location>
</feature>
<comment type="subcellular location">
    <subcellularLocation>
        <location evidence="1 9">Cell membrane</location>
        <topology evidence="1 9">Multi-pass membrane protein</topology>
    </subcellularLocation>
</comment>
<proteinExistence type="inferred from homology"/>
<comment type="similarity">
    <text evidence="7">Belongs to the drug/metabolite transporter (DMT) superfamily. Small multidrug resistance (SMR) (TC 2.A.7.1) family. Gdx/SugE subfamily.</text>
</comment>
<feature type="transmembrane region" description="Helical" evidence="10">
    <location>
        <begin position="59"/>
        <end position="80"/>
    </location>
</feature>
<evidence type="ECO:0000256" key="3">
    <source>
        <dbReference type="ARBA" id="ARBA00022475"/>
    </source>
</evidence>
<dbReference type="PANTHER" id="PTHR30561">
    <property type="entry name" value="SMR FAMILY PROTON-DEPENDENT DRUG EFFLUX TRANSPORTER SUGE"/>
    <property type="match status" value="1"/>
</dbReference>
<geneLocation type="plasmid" evidence="12">
    <name>ptb101</name>
</geneLocation>
<keyword evidence="2" id="KW-0813">Transport</keyword>
<evidence type="ECO:0000256" key="7">
    <source>
        <dbReference type="ARBA" id="ARBA00038151"/>
    </source>
</evidence>
<gene>
    <name evidence="11" type="ORF">DEH84_17455</name>
</gene>
<dbReference type="InterPro" id="IPR037185">
    <property type="entry name" value="EmrE-like"/>
</dbReference>
<organism evidence="11 12">
    <name type="scientific">Aquabacterium olei</name>
    <dbReference type="NCBI Taxonomy" id="1296669"/>
    <lineage>
        <taxon>Bacteria</taxon>
        <taxon>Pseudomonadati</taxon>
        <taxon>Pseudomonadota</taxon>
        <taxon>Betaproteobacteria</taxon>
        <taxon>Burkholderiales</taxon>
        <taxon>Aquabacterium</taxon>
    </lineage>
</organism>
<evidence type="ECO:0000256" key="5">
    <source>
        <dbReference type="ARBA" id="ARBA00022989"/>
    </source>
</evidence>
<dbReference type="GO" id="GO:0005886">
    <property type="term" value="C:plasma membrane"/>
    <property type="evidence" value="ECO:0007669"/>
    <property type="project" value="UniProtKB-SubCell"/>
</dbReference>
<name>A0A2U8FWH5_9BURK</name>
<keyword evidence="3" id="KW-1003">Cell membrane</keyword>
<dbReference type="EMBL" id="CP029211">
    <property type="protein sequence ID" value="AWI55383.1"/>
    <property type="molecule type" value="Genomic_DNA"/>
</dbReference>
<keyword evidence="12" id="KW-1185">Reference proteome</keyword>
<evidence type="ECO:0000256" key="10">
    <source>
        <dbReference type="SAM" id="Phobius"/>
    </source>
</evidence>
<evidence type="ECO:0000313" key="12">
    <source>
        <dbReference type="Proteomes" id="UP000244892"/>
    </source>
</evidence>
<dbReference type="GO" id="GO:0022857">
    <property type="term" value="F:transmembrane transporter activity"/>
    <property type="evidence" value="ECO:0007669"/>
    <property type="project" value="InterPro"/>
</dbReference>
<dbReference type="AlphaFoldDB" id="A0A2U8FWH5"/>
<dbReference type="GO" id="GO:1990961">
    <property type="term" value="P:xenobiotic detoxification by transmembrane export across the plasma membrane"/>
    <property type="evidence" value="ECO:0007669"/>
    <property type="project" value="UniProtKB-ARBA"/>
</dbReference>
<feature type="transmembrane region" description="Helical" evidence="10">
    <location>
        <begin position="86"/>
        <end position="104"/>
    </location>
</feature>
<keyword evidence="4 9" id="KW-0812">Transmembrane</keyword>
<evidence type="ECO:0000256" key="6">
    <source>
        <dbReference type="ARBA" id="ARBA00023136"/>
    </source>
</evidence>